<protein>
    <submittedName>
        <fullName evidence="1">Uncharacterized protein</fullName>
    </submittedName>
</protein>
<gene>
    <name evidence="1" type="ORF">LSAT_V11C600337180</name>
</gene>
<reference evidence="1 2" key="1">
    <citation type="journal article" date="2017" name="Nat. Commun.">
        <title>Genome assembly with in vitro proximity ligation data and whole-genome triplication in lettuce.</title>
        <authorList>
            <person name="Reyes-Chin-Wo S."/>
            <person name="Wang Z."/>
            <person name="Yang X."/>
            <person name="Kozik A."/>
            <person name="Arikit S."/>
            <person name="Song C."/>
            <person name="Xia L."/>
            <person name="Froenicke L."/>
            <person name="Lavelle D.O."/>
            <person name="Truco M.J."/>
            <person name="Xia R."/>
            <person name="Zhu S."/>
            <person name="Xu C."/>
            <person name="Xu H."/>
            <person name="Xu X."/>
            <person name="Cox K."/>
            <person name="Korf I."/>
            <person name="Meyers B.C."/>
            <person name="Michelmore R.W."/>
        </authorList>
    </citation>
    <scope>NUCLEOTIDE SEQUENCE [LARGE SCALE GENOMIC DNA]</scope>
    <source>
        <strain evidence="2">cv. Salinas</strain>
        <tissue evidence="1">Seedlings</tissue>
    </source>
</reference>
<dbReference type="Proteomes" id="UP000235145">
    <property type="component" value="Unassembled WGS sequence"/>
</dbReference>
<comment type="caution">
    <text evidence="1">The sequence shown here is derived from an EMBL/GenBank/DDBJ whole genome shotgun (WGS) entry which is preliminary data.</text>
</comment>
<dbReference type="AlphaFoldDB" id="A0A9R1V876"/>
<keyword evidence="2" id="KW-1185">Reference proteome</keyword>
<name>A0A9R1V876_LACSA</name>
<sequence>MDKEVKTKKVDVSQQKVKKQKIKVETSPLNDYISIPKDDEFDLIDKIKTKVLCDEQYGENWYIDSGCPCHMTGRKGEFERFSPVRECWSSKLWEQPKVKSQKIWESYKWKVHSEKIHVCRRVKSQPNKCISTHSRNWESNACR</sequence>
<accession>A0A9R1V876</accession>
<proteinExistence type="predicted"/>
<organism evidence="1 2">
    <name type="scientific">Lactuca sativa</name>
    <name type="common">Garden lettuce</name>
    <dbReference type="NCBI Taxonomy" id="4236"/>
    <lineage>
        <taxon>Eukaryota</taxon>
        <taxon>Viridiplantae</taxon>
        <taxon>Streptophyta</taxon>
        <taxon>Embryophyta</taxon>
        <taxon>Tracheophyta</taxon>
        <taxon>Spermatophyta</taxon>
        <taxon>Magnoliopsida</taxon>
        <taxon>eudicotyledons</taxon>
        <taxon>Gunneridae</taxon>
        <taxon>Pentapetalae</taxon>
        <taxon>asterids</taxon>
        <taxon>campanulids</taxon>
        <taxon>Asterales</taxon>
        <taxon>Asteraceae</taxon>
        <taxon>Cichorioideae</taxon>
        <taxon>Cichorieae</taxon>
        <taxon>Lactucinae</taxon>
        <taxon>Lactuca</taxon>
    </lineage>
</organism>
<dbReference type="EMBL" id="NBSK02000006">
    <property type="protein sequence ID" value="KAJ0201163.1"/>
    <property type="molecule type" value="Genomic_DNA"/>
</dbReference>
<evidence type="ECO:0000313" key="2">
    <source>
        <dbReference type="Proteomes" id="UP000235145"/>
    </source>
</evidence>
<evidence type="ECO:0000313" key="1">
    <source>
        <dbReference type="EMBL" id="KAJ0201163.1"/>
    </source>
</evidence>